<dbReference type="Pfam" id="PF07430">
    <property type="entry name" value="PP1"/>
    <property type="match status" value="4"/>
</dbReference>
<reference evidence="2 3" key="1">
    <citation type="journal article" date="2021" name="Hortic Res">
        <title>The domestication of Cucurbita argyrosperma as revealed by the genome of its wild relative.</title>
        <authorList>
            <person name="Barrera-Redondo J."/>
            <person name="Sanchez-de la Vega G."/>
            <person name="Aguirre-Liguori J.A."/>
            <person name="Castellanos-Morales G."/>
            <person name="Gutierrez-Guerrero Y.T."/>
            <person name="Aguirre-Dugua X."/>
            <person name="Aguirre-Planter E."/>
            <person name="Tenaillon M.I."/>
            <person name="Lira-Saade R."/>
            <person name="Eguiarte L.E."/>
        </authorList>
    </citation>
    <scope>NUCLEOTIDE SEQUENCE [LARGE SCALE GENOMIC DNA]</scope>
    <source>
        <strain evidence="2">JBR-2021</strain>
    </source>
</reference>
<dbReference type="GO" id="GO:0004869">
    <property type="term" value="F:cysteine-type endopeptidase inhibitor activity"/>
    <property type="evidence" value="ECO:0007669"/>
    <property type="project" value="InterPro"/>
</dbReference>
<accession>A0AAV6MY98</accession>
<keyword evidence="3" id="KW-1185">Reference proteome</keyword>
<dbReference type="PANTHER" id="PTHR47116">
    <property type="entry name" value="PHLOEM FILAMENT PROTEIN"/>
    <property type="match status" value="1"/>
</dbReference>
<dbReference type="AlphaFoldDB" id="A0AAV6MY98"/>
<feature type="domain" description="Phloem filament PP1" evidence="1">
    <location>
        <begin position="26"/>
        <end position="103"/>
    </location>
</feature>
<proteinExistence type="predicted"/>
<organism evidence="2 3">
    <name type="scientific">Cucurbita argyrosperma subsp. sororia</name>
    <dbReference type="NCBI Taxonomy" id="37648"/>
    <lineage>
        <taxon>Eukaryota</taxon>
        <taxon>Viridiplantae</taxon>
        <taxon>Streptophyta</taxon>
        <taxon>Embryophyta</taxon>
        <taxon>Tracheophyta</taxon>
        <taxon>Spermatophyta</taxon>
        <taxon>Magnoliopsida</taxon>
        <taxon>eudicotyledons</taxon>
        <taxon>Gunneridae</taxon>
        <taxon>Pentapetalae</taxon>
        <taxon>rosids</taxon>
        <taxon>fabids</taxon>
        <taxon>Cucurbitales</taxon>
        <taxon>Cucurbitaceae</taxon>
        <taxon>Cucurbiteae</taxon>
        <taxon>Cucurbita</taxon>
    </lineage>
</organism>
<comment type="caution">
    <text evidence="2">The sequence shown here is derived from an EMBL/GenBank/DDBJ whole genome shotgun (WGS) entry which is preliminary data.</text>
</comment>
<name>A0AAV6MY98_9ROSI</name>
<dbReference type="InterPro" id="IPR027214">
    <property type="entry name" value="Cystatin"/>
</dbReference>
<evidence type="ECO:0000313" key="3">
    <source>
        <dbReference type="Proteomes" id="UP000685013"/>
    </source>
</evidence>
<feature type="non-terminal residue" evidence="2">
    <location>
        <position position="1"/>
    </location>
</feature>
<dbReference type="EMBL" id="JAGKQH010000011">
    <property type="protein sequence ID" value="KAG6588835.1"/>
    <property type="molecule type" value="Genomic_DNA"/>
</dbReference>
<sequence length="418" mass="48482">MSVSSKGCAQGEVVEKWIKIPDVNGHCLQQVAKFAVEKFNAEHGDCLIYNSIFEGWYLELGSNNLKYRLHIKAVDFLGRLLIYEVVVFEEKPDKERIRKLISFVIISNPGHCVGPVDPPKVDKWIKIPNLQAAFVIEISKFAVHEFNIKYKDYLVFDSIYEGWYMEMGRDDLKFRLKLKAIDCLKRVNSYEAVVFVKNILGKKILILESFQLSSLVVEKWIQIPSVKEPCVQVVAEFAVDEFNRKYGNILKFNSVYEGWYWELSPNSLKYRLHIKAIDFLERCLNYEFVVFEVKYQSERVRKLVSVVILVSPGHIVGPVDVPKEEKWIQIPNLLISLVVDVAKFALDQINIKLGDSKKFDGVYKAWYMEMGLDHLKIRVHFKSKDCLGRVNSFEAIVLVKHFFSLKIMSLESYKLLCS</sequence>
<protein>
    <recommendedName>
        <fullName evidence="1">Phloem filament PP1 domain-containing protein</fullName>
    </recommendedName>
</protein>
<feature type="domain" description="Phloem filament PP1" evidence="1">
    <location>
        <begin position="338"/>
        <end position="413"/>
    </location>
</feature>
<evidence type="ECO:0000313" key="2">
    <source>
        <dbReference type="EMBL" id="KAG6588835.1"/>
    </source>
</evidence>
<dbReference type="InterPro" id="IPR009994">
    <property type="entry name" value="PP1"/>
</dbReference>
<feature type="domain" description="Phloem filament PP1" evidence="1">
    <location>
        <begin position="229"/>
        <end position="305"/>
    </location>
</feature>
<feature type="domain" description="Phloem filament PP1" evidence="1">
    <location>
        <begin position="134"/>
        <end position="210"/>
    </location>
</feature>
<dbReference type="Proteomes" id="UP000685013">
    <property type="component" value="Chromosome 11"/>
</dbReference>
<gene>
    <name evidence="2" type="ORF">SDJN03_17400</name>
</gene>
<evidence type="ECO:0000259" key="1">
    <source>
        <dbReference type="Pfam" id="PF07430"/>
    </source>
</evidence>